<evidence type="ECO:0000256" key="2">
    <source>
        <dbReference type="SAM" id="Phobius"/>
    </source>
</evidence>
<reference evidence="3 4" key="1">
    <citation type="submission" date="2024-07" db="EMBL/GenBank/DDBJ databases">
        <title>Luteimonas salilacus sp. nov., isolated from the shore soil of Salt Lake in Tibet of China.</title>
        <authorList>
            <person name="Zhang X."/>
            <person name="Li A."/>
        </authorList>
    </citation>
    <scope>NUCLEOTIDE SEQUENCE [LARGE SCALE GENOMIC DNA]</scope>
    <source>
        <strain evidence="3 4">B3-2-R+30</strain>
    </source>
</reference>
<feature type="region of interest" description="Disordered" evidence="1">
    <location>
        <begin position="47"/>
        <end position="79"/>
    </location>
</feature>
<organism evidence="3 4">
    <name type="scientific">Luteimonas salinilitoris</name>
    <dbReference type="NCBI Taxonomy" id="3237697"/>
    <lineage>
        <taxon>Bacteria</taxon>
        <taxon>Pseudomonadati</taxon>
        <taxon>Pseudomonadota</taxon>
        <taxon>Gammaproteobacteria</taxon>
        <taxon>Lysobacterales</taxon>
        <taxon>Lysobacteraceae</taxon>
        <taxon>Luteimonas</taxon>
    </lineage>
</organism>
<evidence type="ECO:0000256" key="1">
    <source>
        <dbReference type="SAM" id="MobiDB-lite"/>
    </source>
</evidence>
<comment type="caution">
    <text evidence="3">The sequence shown here is derived from an EMBL/GenBank/DDBJ whole genome shotgun (WGS) entry which is preliminary data.</text>
</comment>
<dbReference type="Proteomes" id="UP001566331">
    <property type="component" value="Unassembled WGS sequence"/>
</dbReference>
<accession>A0ABV4HV37</accession>
<protein>
    <submittedName>
        <fullName evidence="3">Uncharacterized protein</fullName>
    </submittedName>
</protein>
<dbReference type="RefSeq" id="WP_370561700.1">
    <property type="nucleotide sequence ID" value="NZ_JBFWIB010000001.1"/>
</dbReference>
<name>A0ABV4HV37_9GAMM</name>
<proteinExistence type="predicted"/>
<dbReference type="EMBL" id="JBFWIC010000042">
    <property type="protein sequence ID" value="MEZ0476620.1"/>
    <property type="molecule type" value="Genomic_DNA"/>
</dbReference>
<feature type="region of interest" description="Disordered" evidence="1">
    <location>
        <begin position="115"/>
        <end position="146"/>
    </location>
</feature>
<feature type="compositionally biased region" description="Low complexity" evidence="1">
    <location>
        <begin position="127"/>
        <end position="136"/>
    </location>
</feature>
<keyword evidence="2" id="KW-0812">Transmembrane</keyword>
<sequence length="199" mass="21684">MHQDTAGDRALCMILVVALHFALGWWWWTWAPPEPQHQPETALRIHWIEPPPRPPDASAPAKPAPRRPPAAAAAPSRRAMTVVELPPAPGPAEGRKPPPSAHDLLEQGRRWAGTQAGGHDFRRDPLRPAAPAAQAPERFRMRPPPSPAAVVEHIGRLVGGSGYTTDPCPQVRRNLAGLAPGGDSALLQEELRRLRQLCQ</sequence>
<evidence type="ECO:0000313" key="3">
    <source>
        <dbReference type="EMBL" id="MEZ0476620.1"/>
    </source>
</evidence>
<gene>
    <name evidence="3" type="ORF">AB6713_18690</name>
</gene>
<feature type="compositionally biased region" description="Pro residues" evidence="1">
    <location>
        <begin position="49"/>
        <end position="68"/>
    </location>
</feature>
<keyword evidence="2" id="KW-1133">Transmembrane helix</keyword>
<keyword evidence="4" id="KW-1185">Reference proteome</keyword>
<keyword evidence="2" id="KW-0472">Membrane</keyword>
<evidence type="ECO:0000313" key="4">
    <source>
        <dbReference type="Proteomes" id="UP001566331"/>
    </source>
</evidence>
<feature type="transmembrane region" description="Helical" evidence="2">
    <location>
        <begin position="12"/>
        <end position="30"/>
    </location>
</feature>
<feature type="compositionally biased region" description="Low complexity" evidence="1">
    <location>
        <begin position="69"/>
        <end position="79"/>
    </location>
</feature>